<reference evidence="1 2" key="1">
    <citation type="submission" date="2016-10" db="EMBL/GenBank/DDBJ databases">
        <authorList>
            <person name="Varghese N."/>
            <person name="Submissions S."/>
        </authorList>
    </citation>
    <scope>NUCLEOTIDE SEQUENCE [LARGE SCALE GENOMIC DNA]</scope>
    <source>
        <strain evidence="1 2">CGMCC 1.6377</strain>
    </source>
</reference>
<dbReference type="Proteomes" id="UP000323537">
    <property type="component" value="Unassembled WGS sequence"/>
</dbReference>
<evidence type="ECO:0000313" key="1">
    <source>
        <dbReference type="EMBL" id="SFH51081.1"/>
    </source>
</evidence>
<keyword evidence="2" id="KW-1185">Reference proteome</keyword>
<sequence>MMASRWVLFVWPIAEFAFFTDQLFQSIMCLKNRVSTEQAEP</sequence>
<organism evidence="1 2">
    <name type="scientific">Halorubrum aquaticum</name>
    <dbReference type="NCBI Taxonomy" id="387340"/>
    <lineage>
        <taxon>Archaea</taxon>
        <taxon>Methanobacteriati</taxon>
        <taxon>Methanobacteriota</taxon>
        <taxon>Stenosarchaea group</taxon>
        <taxon>Halobacteria</taxon>
        <taxon>Halobacteriales</taxon>
        <taxon>Haloferacaceae</taxon>
        <taxon>Halorubrum</taxon>
    </lineage>
</organism>
<proteinExistence type="predicted"/>
<gene>
    <name evidence="1" type="ORF">SAMN04488066_106129</name>
</gene>
<dbReference type="EMBL" id="FOPZ01000006">
    <property type="protein sequence ID" value="SFH51081.1"/>
    <property type="molecule type" value="Genomic_DNA"/>
</dbReference>
<evidence type="ECO:0000313" key="2">
    <source>
        <dbReference type="Proteomes" id="UP000323537"/>
    </source>
</evidence>
<dbReference type="AlphaFoldDB" id="A0A1I3AP28"/>
<protein>
    <submittedName>
        <fullName evidence="1">Uncharacterized protein</fullName>
    </submittedName>
</protein>
<name>A0A1I3AP28_9EURY</name>
<accession>A0A1I3AP28</accession>